<organism evidence="1 2">
    <name type="scientific">Paramecium pentaurelia</name>
    <dbReference type="NCBI Taxonomy" id="43138"/>
    <lineage>
        <taxon>Eukaryota</taxon>
        <taxon>Sar</taxon>
        <taxon>Alveolata</taxon>
        <taxon>Ciliophora</taxon>
        <taxon>Intramacronucleata</taxon>
        <taxon>Oligohymenophorea</taxon>
        <taxon>Peniculida</taxon>
        <taxon>Parameciidae</taxon>
        <taxon>Paramecium</taxon>
    </lineage>
</organism>
<keyword evidence="2" id="KW-1185">Reference proteome</keyword>
<dbReference type="Proteomes" id="UP000689195">
    <property type="component" value="Unassembled WGS sequence"/>
</dbReference>
<dbReference type="AlphaFoldDB" id="A0A8S1SZ85"/>
<evidence type="ECO:0000313" key="2">
    <source>
        <dbReference type="Proteomes" id="UP000689195"/>
    </source>
</evidence>
<gene>
    <name evidence="1" type="ORF">PPENT_87.1.T0130326</name>
</gene>
<protein>
    <submittedName>
        <fullName evidence="1">Uncharacterized protein</fullName>
    </submittedName>
</protein>
<reference evidence="1" key="1">
    <citation type="submission" date="2021-01" db="EMBL/GenBank/DDBJ databases">
        <authorList>
            <consortium name="Genoscope - CEA"/>
            <person name="William W."/>
        </authorList>
    </citation>
    <scope>NUCLEOTIDE SEQUENCE</scope>
</reference>
<evidence type="ECO:0000313" key="1">
    <source>
        <dbReference type="EMBL" id="CAD8144639.1"/>
    </source>
</evidence>
<proteinExistence type="predicted"/>
<name>A0A8S1SZ85_9CILI</name>
<comment type="caution">
    <text evidence="1">The sequence shown here is derived from an EMBL/GenBank/DDBJ whole genome shotgun (WGS) entry which is preliminary data.</text>
</comment>
<sequence length="48" mass="5808">MIDRSSSEDNNDINDNKKLFQIQDKLIKKVKKQSYTFEDGQYYFNETQ</sequence>
<dbReference type="EMBL" id="CAJJDO010000013">
    <property type="protein sequence ID" value="CAD8144639.1"/>
    <property type="molecule type" value="Genomic_DNA"/>
</dbReference>
<accession>A0A8S1SZ85</accession>